<reference evidence="2 3" key="1">
    <citation type="submission" date="2019-06" db="EMBL/GenBank/DDBJ databases">
        <title>Genomic Encyclopedia of Archaeal and Bacterial Type Strains, Phase II (KMG-II): from individual species to whole genera.</title>
        <authorList>
            <person name="Goeker M."/>
        </authorList>
    </citation>
    <scope>NUCLEOTIDE SEQUENCE [LARGE SCALE GENOMIC DNA]</scope>
    <source>
        <strain evidence="2 3">DSM 18423</strain>
    </source>
</reference>
<dbReference type="InterPro" id="IPR036439">
    <property type="entry name" value="Dockerin_dom_sf"/>
</dbReference>
<evidence type="ECO:0000256" key="1">
    <source>
        <dbReference type="SAM" id="MobiDB-lite"/>
    </source>
</evidence>
<feature type="region of interest" description="Disordered" evidence="1">
    <location>
        <begin position="460"/>
        <end position="507"/>
    </location>
</feature>
<dbReference type="RefSeq" id="WP_170207020.1">
    <property type="nucleotide sequence ID" value="NZ_VFPT01000001.1"/>
</dbReference>
<dbReference type="Proteomes" id="UP000320582">
    <property type="component" value="Unassembled WGS sequence"/>
</dbReference>
<proteinExistence type="predicted"/>
<evidence type="ECO:0000313" key="2">
    <source>
        <dbReference type="EMBL" id="TQM91580.1"/>
    </source>
</evidence>
<dbReference type="Gene3D" id="2.150.10.10">
    <property type="entry name" value="Serralysin-like metalloprotease, C-terminal"/>
    <property type="match status" value="1"/>
</dbReference>
<keyword evidence="3" id="KW-1185">Reference proteome</keyword>
<sequence length="675" mass="70066">MRLHGQGRVQTGIDTFDTSLGAMTIWQDAPGGPLLLASSGRHGGMSAWRVSAAGTLILQDTVGFDANGLNAARDHLVLAELQGEMIAFFGVGGTAFWGHVINPDGTFGVRRQVGFERVKQEIAAGHDGFVHLWALMQDTVPDGFANSTVWTGTRGVARTEDGALLLVSSFENALHVLPGAGGVQQAGGSMGMAAPTGLVAFADAGYGARAVVAGAGGSSLSVLRAGAQGFVPVEHVTDTASTAFYRVQAISGVQVQAQRGPLDLVLVGGADHGVSLFALTPEGWLIWMDTYFDTALTGLHNVATLQTVVHGDRLIVAATSGRDPGISLLTLSVTGLGGLVNDGQGGAEDDIIIARPGVTTLTGGGGRNLFVIRSQPDAITITDFTPGLDRLDLSVWPMLRHVSQLEITPGTGGTRIAYRGHEVHLFSKSGQALGADDIFPHGLEGPDRVMVLSHSELYAAAPEPAPDPEPQPDPDPAPAPQPPPADPEPDPTPPDPIPTGDGRVALRDMSGRPLADALVTFTLETGERLQILANGAGVAGLPDLPLARLDATRPWAPATGDPNATARDALDVLRLAVGLNPSFGPATAQNFIAADINGDGRVTALDALDVLRAAVGLRTDHPPRWVFFDADTEWNSLALSTSNTVLPQGLALDPAWEGGDLAMTGVLLGYMSLPT</sequence>
<dbReference type="EMBL" id="VFPT01000001">
    <property type="protein sequence ID" value="TQM91580.1"/>
    <property type="molecule type" value="Genomic_DNA"/>
</dbReference>
<dbReference type="InterPro" id="IPR002105">
    <property type="entry name" value="Dockerin_1_rpt"/>
</dbReference>
<gene>
    <name evidence="2" type="ORF">BD293_0144</name>
</gene>
<dbReference type="SUPFAM" id="SSF51120">
    <property type="entry name" value="beta-Roll"/>
    <property type="match status" value="1"/>
</dbReference>
<dbReference type="AlphaFoldDB" id="A0A543K918"/>
<feature type="compositionally biased region" description="Pro residues" evidence="1">
    <location>
        <begin position="463"/>
        <end position="497"/>
    </location>
</feature>
<organism evidence="2 3">
    <name type="scientific">Roseinatronobacter monicus</name>
    <dbReference type="NCBI Taxonomy" id="393481"/>
    <lineage>
        <taxon>Bacteria</taxon>
        <taxon>Pseudomonadati</taxon>
        <taxon>Pseudomonadota</taxon>
        <taxon>Alphaproteobacteria</taxon>
        <taxon>Rhodobacterales</taxon>
        <taxon>Paracoccaceae</taxon>
        <taxon>Roseinatronobacter</taxon>
    </lineage>
</organism>
<dbReference type="Pfam" id="PF00404">
    <property type="entry name" value="Dockerin_1"/>
    <property type="match status" value="1"/>
</dbReference>
<protein>
    <submittedName>
        <fullName evidence="2">Uncharacterized protein</fullName>
    </submittedName>
</protein>
<evidence type="ECO:0000313" key="3">
    <source>
        <dbReference type="Proteomes" id="UP000320582"/>
    </source>
</evidence>
<dbReference type="Gene3D" id="1.10.1330.10">
    <property type="entry name" value="Dockerin domain"/>
    <property type="match status" value="1"/>
</dbReference>
<dbReference type="GO" id="GO:0000272">
    <property type="term" value="P:polysaccharide catabolic process"/>
    <property type="evidence" value="ECO:0007669"/>
    <property type="project" value="InterPro"/>
</dbReference>
<dbReference type="GO" id="GO:0004553">
    <property type="term" value="F:hydrolase activity, hydrolyzing O-glycosyl compounds"/>
    <property type="evidence" value="ECO:0007669"/>
    <property type="project" value="InterPro"/>
</dbReference>
<comment type="caution">
    <text evidence="2">The sequence shown here is derived from an EMBL/GenBank/DDBJ whole genome shotgun (WGS) entry which is preliminary data.</text>
</comment>
<dbReference type="SUPFAM" id="SSF63446">
    <property type="entry name" value="Type I dockerin domain"/>
    <property type="match status" value="1"/>
</dbReference>
<accession>A0A543K918</accession>
<name>A0A543K918_9RHOB</name>
<dbReference type="InterPro" id="IPR011049">
    <property type="entry name" value="Serralysin-like_metalloprot_C"/>
</dbReference>